<dbReference type="AlphaFoldDB" id="A0A9N9FK13"/>
<proteinExistence type="predicted"/>
<comment type="caution">
    <text evidence="1">The sequence shown here is derived from an EMBL/GenBank/DDBJ whole genome shotgun (WGS) entry which is preliminary data.</text>
</comment>
<evidence type="ECO:0000313" key="1">
    <source>
        <dbReference type="EMBL" id="CAG8538827.1"/>
    </source>
</evidence>
<accession>A0A9N9FK13</accession>
<evidence type="ECO:0000313" key="2">
    <source>
        <dbReference type="Proteomes" id="UP000789572"/>
    </source>
</evidence>
<dbReference type="OrthoDB" id="2156052at2759"/>
<gene>
    <name evidence="1" type="ORF">POCULU_LOCUS4431</name>
</gene>
<organism evidence="1 2">
    <name type="scientific">Paraglomus occultum</name>
    <dbReference type="NCBI Taxonomy" id="144539"/>
    <lineage>
        <taxon>Eukaryota</taxon>
        <taxon>Fungi</taxon>
        <taxon>Fungi incertae sedis</taxon>
        <taxon>Mucoromycota</taxon>
        <taxon>Glomeromycotina</taxon>
        <taxon>Glomeromycetes</taxon>
        <taxon>Paraglomerales</taxon>
        <taxon>Paraglomeraceae</taxon>
        <taxon>Paraglomus</taxon>
    </lineage>
</organism>
<reference evidence="1" key="1">
    <citation type="submission" date="2021-06" db="EMBL/GenBank/DDBJ databases">
        <authorList>
            <person name="Kallberg Y."/>
            <person name="Tangrot J."/>
            <person name="Rosling A."/>
        </authorList>
    </citation>
    <scope>NUCLEOTIDE SEQUENCE</scope>
    <source>
        <strain evidence="1">IA702</strain>
    </source>
</reference>
<dbReference type="Proteomes" id="UP000789572">
    <property type="component" value="Unassembled WGS sequence"/>
</dbReference>
<keyword evidence="2" id="KW-1185">Reference proteome</keyword>
<sequence>MGNQTLSEFYKKDKKAKTIVQQIYNYMARNELQFGILTTYEDHWFMWRPTSTKVFISHTLQLKSAFPLVLKAWAYLGQRAEKDYYSPNTLLINVKSELQSGNSSQGTTHC</sequence>
<name>A0A9N9FK13_9GLOM</name>
<protein>
    <submittedName>
        <fullName evidence="1">5985_t:CDS:1</fullName>
    </submittedName>
</protein>
<dbReference type="EMBL" id="CAJVPJ010000573">
    <property type="protein sequence ID" value="CAG8538827.1"/>
    <property type="molecule type" value="Genomic_DNA"/>
</dbReference>